<feature type="domain" description="Argininosuccinate lyase C-terminal" evidence="9">
    <location>
        <begin position="375"/>
        <end position="441"/>
    </location>
</feature>
<dbReference type="FunFam" id="1.10.40.30:FF:000001">
    <property type="entry name" value="Argininosuccinate lyase"/>
    <property type="match status" value="1"/>
</dbReference>
<gene>
    <name evidence="7 10" type="primary">argH</name>
    <name evidence="10" type="ORF">IAA81_02055</name>
</gene>
<accession>A0A9D9N1R4</accession>
<comment type="similarity">
    <text evidence="7">Belongs to the lyase 1 family. Argininosuccinate lyase subfamily.</text>
</comment>
<dbReference type="HAMAP" id="MF_00006">
    <property type="entry name" value="Arg_succ_lyase"/>
    <property type="match status" value="1"/>
</dbReference>
<dbReference type="NCBIfam" id="TIGR00838">
    <property type="entry name" value="argH"/>
    <property type="match status" value="1"/>
</dbReference>
<feature type="domain" description="Fumarate lyase N-terminal" evidence="8">
    <location>
        <begin position="18"/>
        <end position="312"/>
    </location>
</feature>
<dbReference type="GO" id="GO:0042450">
    <property type="term" value="P:L-arginine biosynthetic process via ornithine"/>
    <property type="evidence" value="ECO:0007669"/>
    <property type="project" value="UniProtKB-UniRule"/>
</dbReference>
<dbReference type="PRINTS" id="PR00145">
    <property type="entry name" value="ARGSUCLYASE"/>
</dbReference>
<evidence type="ECO:0000256" key="6">
    <source>
        <dbReference type="ARBA" id="ARBA00023239"/>
    </source>
</evidence>
<comment type="caution">
    <text evidence="10">The sequence shown here is derived from an EMBL/GenBank/DDBJ whole genome shotgun (WGS) entry which is preliminary data.</text>
</comment>
<keyword evidence="5 7" id="KW-0028">Amino-acid biosynthesis</keyword>
<evidence type="ECO:0000256" key="7">
    <source>
        <dbReference type="HAMAP-Rule" id="MF_00006"/>
    </source>
</evidence>
<evidence type="ECO:0000259" key="8">
    <source>
        <dbReference type="Pfam" id="PF00206"/>
    </source>
</evidence>
<keyword evidence="7" id="KW-0963">Cytoplasm</keyword>
<evidence type="ECO:0000259" key="9">
    <source>
        <dbReference type="Pfam" id="PF14698"/>
    </source>
</evidence>
<evidence type="ECO:0000313" key="11">
    <source>
        <dbReference type="Proteomes" id="UP000823638"/>
    </source>
</evidence>
<dbReference type="PANTHER" id="PTHR43814:SF1">
    <property type="entry name" value="ARGININOSUCCINATE LYASE"/>
    <property type="match status" value="1"/>
</dbReference>
<evidence type="ECO:0000256" key="4">
    <source>
        <dbReference type="ARBA" id="ARBA00022571"/>
    </source>
</evidence>
<evidence type="ECO:0000256" key="3">
    <source>
        <dbReference type="ARBA" id="ARBA00012338"/>
    </source>
</evidence>
<proteinExistence type="inferred from homology"/>
<dbReference type="Gene3D" id="1.10.275.10">
    <property type="entry name" value="Fumarase/aspartase (N-terminal domain)"/>
    <property type="match status" value="1"/>
</dbReference>
<dbReference type="InterPro" id="IPR020557">
    <property type="entry name" value="Fumarate_lyase_CS"/>
</dbReference>
<name>A0A9D9N1R4_9SPIR</name>
<comment type="catalytic activity">
    <reaction evidence="1 7">
        <text>2-(N(omega)-L-arginino)succinate = fumarate + L-arginine</text>
        <dbReference type="Rhea" id="RHEA:24020"/>
        <dbReference type="ChEBI" id="CHEBI:29806"/>
        <dbReference type="ChEBI" id="CHEBI:32682"/>
        <dbReference type="ChEBI" id="CHEBI:57472"/>
        <dbReference type="EC" id="4.3.2.1"/>
    </reaction>
</comment>
<dbReference type="GO" id="GO:0004056">
    <property type="term" value="F:argininosuccinate lyase activity"/>
    <property type="evidence" value="ECO:0007669"/>
    <property type="project" value="UniProtKB-UniRule"/>
</dbReference>
<reference evidence="10" key="2">
    <citation type="journal article" date="2021" name="PeerJ">
        <title>Extensive microbial diversity within the chicken gut microbiome revealed by metagenomics and culture.</title>
        <authorList>
            <person name="Gilroy R."/>
            <person name="Ravi A."/>
            <person name="Getino M."/>
            <person name="Pursley I."/>
            <person name="Horton D.L."/>
            <person name="Alikhan N.F."/>
            <person name="Baker D."/>
            <person name="Gharbi K."/>
            <person name="Hall N."/>
            <person name="Watson M."/>
            <person name="Adriaenssens E.M."/>
            <person name="Foster-Nyarko E."/>
            <person name="Jarju S."/>
            <person name="Secka A."/>
            <person name="Antonio M."/>
            <person name="Oren A."/>
            <person name="Chaudhuri R.R."/>
            <person name="La Ragione R."/>
            <person name="Hildebrand F."/>
            <person name="Pallen M.J."/>
        </authorList>
    </citation>
    <scope>NUCLEOTIDE SEQUENCE</scope>
    <source>
        <strain evidence="10">10532</strain>
    </source>
</reference>
<dbReference type="InterPro" id="IPR022761">
    <property type="entry name" value="Fumarate_lyase_N"/>
</dbReference>
<dbReference type="PRINTS" id="PR00149">
    <property type="entry name" value="FUMRATELYASE"/>
</dbReference>
<sequence>MDSNNNLLQGNHAALWHGRFSEGPDKEAVEFETSIYVDSRMALDDIAGSIAHVKMLGTQGIISMEESSKIQSVLEEIKNEIDSGKLTIDNSAEDIHSFIEAVLTDRLGDTGRKLHTGRSRNDQIALDERLYLRRVIPDLQNEIKKLVKTLKHIAEQHLDTLLSGYTHMQRAQPVSLAHHLCAWIWPLIRDYERLSDALGRIDYSPLGAGALAGSGLPLDRELTAEILGFSGVTPNSLDTVCDRDYCIEFVSDFSLIMTHLSRYCEEVILWSTEEFKFINLSEKWSTGSSIMPQKKNPDFAELIRGRTGLVFGNLMALLTMMKGLPLSYNRDLQEDKTSLFAAFDTVSSCIRVFTSMIQTASWNKEKMKSSCYGGYANATDLADYLVKKGIPFRKAHEYSASCVKLAIGKKLNLEDLSLEDLKNICPVIEEDVFDILPPEHCKEARQTTGGPANSKVAEQLELIENWLKN</sequence>
<dbReference type="InterPro" id="IPR024083">
    <property type="entry name" value="Fumarase/histidase_N"/>
</dbReference>
<dbReference type="PANTHER" id="PTHR43814">
    <property type="entry name" value="ARGININOSUCCINATE LYASE"/>
    <property type="match status" value="1"/>
</dbReference>
<dbReference type="CDD" id="cd01359">
    <property type="entry name" value="Argininosuccinate_lyase"/>
    <property type="match status" value="1"/>
</dbReference>
<evidence type="ECO:0000256" key="1">
    <source>
        <dbReference type="ARBA" id="ARBA00000985"/>
    </source>
</evidence>
<dbReference type="Gene3D" id="1.20.200.10">
    <property type="entry name" value="Fumarase/aspartase (Central domain)"/>
    <property type="match status" value="1"/>
</dbReference>
<keyword evidence="4 7" id="KW-0055">Arginine biosynthesis</keyword>
<dbReference type="FunFam" id="1.20.200.10:FF:000015">
    <property type="entry name" value="argininosuccinate lyase isoform X2"/>
    <property type="match status" value="1"/>
</dbReference>
<dbReference type="AlphaFoldDB" id="A0A9D9N1R4"/>
<dbReference type="InterPro" id="IPR009049">
    <property type="entry name" value="Argininosuccinate_lyase"/>
</dbReference>
<dbReference type="InterPro" id="IPR000362">
    <property type="entry name" value="Fumarate_lyase_fam"/>
</dbReference>
<dbReference type="InterPro" id="IPR008948">
    <property type="entry name" value="L-Aspartase-like"/>
</dbReference>
<keyword evidence="6 7" id="KW-0456">Lyase</keyword>
<comment type="subcellular location">
    <subcellularLocation>
        <location evidence="7">Cytoplasm</location>
    </subcellularLocation>
</comment>
<dbReference type="Proteomes" id="UP000823638">
    <property type="component" value="Unassembled WGS sequence"/>
</dbReference>
<organism evidence="10 11">
    <name type="scientific">Candidatus Gallitreponema excrementavium</name>
    <dbReference type="NCBI Taxonomy" id="2840840"/>
    <lineage>
        <taxon>Bacteria</taxon>
        <taxon>Pseudomonadati</taxon>
        <taxon>Spirochaetota</taxon>
        <taxon>Spirochaetia</taxon>
        <taxon>Spirochaetales</taxon>
        <taxon>Candidatus Gallitreponema</taxon>
    </lineage>
</organism>
<evidence type="ECO:0000256" key="2">
    <source>
        <dbReference type="ARBA" id="ARBA00004941"/>
    </source>
</evidence>
<dbReference type="Pfam" id="PF00206">
    <property type="entry name" value="Lyase_1"/>
    <property type="match status" value="1"/>
</dbReference>
<dbReference type="Gene3D" id="1.10.40.30">
    <property type="entry name" value="Fumarase/aspartase (C-terminal domain)"/>
    <property type="match status" value="1"/>
</dbReference>
<comment type="pathway">
    <text evidence="2 7">Amino-acid biosynthesis; L-arginine biosynthesis; L-arginine from L-ornithine and carbamoyl phosphate: step 3/3.</text>
</comment>
<dbReference type="SUPFAM" id="SSF48557">
    <property type="entry name" value="L-aspartase-like"/>
    <property type="match status" value="1"/>
</dbReference>
<reference evidence="10" key="1">
    <citation type="submission" date="2020-10" db="EMBL/GenBank/DDBJ databases">
        <authorList>
            <person name="Gilroy R."/>
        </authorList>
    </citation>
    <scope>NUCLEOTIDE SEQUENCE</scope>
    <source>
        <strain evidence="10">10532</strain>
    </source>
</reference>
<dbReference type="InterPro" id="IPR029419">
    <property type="entry name" value="Arg_succ_lyase_C"/>
</dbReference>
<dbReference type="Pfam" id="PF14698">
    <property type="entry name" value="ASL_C2"/>
    <property type="match status" value="1"/>
</dbReference>
<dbReference type="PROSITE" id="PS00163">
    <property type="entry name" value="FUMARATE_LYASES"/>
    <property type="match status" value="1"/>
</dbReference>
<evidence type="ECO:0000313" key="10">
    <source>
        <dbReference type="EMBL" id="MBO8456995.1"/>
    </source>
</evidence>
<dbReference type="EC" id="4.3.2.1" evidence="3 7"/>
<dbReference type="GO" id="GO:0005829">
    <property type="term" value="C:cytosol"/>
    <property type="evidence" value="ECO:0007669"/>
    <property type="project" value="TreeGrafter"/>
</dbReference>
<dbReference type="EMBL" id="JADIMM010000023">
    <property type="protein sequence ID" value="MBO8456995.1"/>
    <property type="molecule type" value="Genomic_DNA"/>
</dbReference>
<protein>
    <recommendedName>
        <fullName evidence="3 7">Argininosuccinate lyase</fullName>
        <shortName evidence="7">ASAL</shortName>
        <ecNumber evidence="3 7">4.3.2.1</ecNumber>
    </recommendedName>
    <alternativeName>
        <fullName evidence="7">Arginosuccinase</fullName>
    </alternativeName>
</protein>
<evidence type="ECO:0000256" key="5">
    <source>
        <dbReference type="ARBA" id="ARBA00022605"/>
    </source>
</evidence>